<dbReference type="GO" id="GO:0005829">
    <property type="term" value="C:cytosol"/>
    <property type="evidence" value="ECO:0007669"/>
    <property type="project" value="TreeGrafter"/>
</dbReference>
<comment type="pathway">
    <text evidence="1 7">Cofactor biosynthesis; riboflavin biosynthesis; riboflavin from 2-hydroxy-3-oxobutyl phosphate and 5-amino-6-(D-ribitylamino)uracil: step 1/2.</text>
</comment>
<keyword evidence="4 7" id="KW-0686">Riboflavin biosynthesis</keyword>
<evidence type="ECO:0000313" key="8">
    <source>
        <dbReference type="EMBL" id="ATQ69825.1"/>
    </source>
</evidence>
<name>A0A2D2D4D3_METT3</name>
<dbReference type="InterPro" id="IPR034964">
    <property type="entry name" value="LS"/>
</dbReference>
<dbReference type="Proteomes" id="UP000230709">
    <property type="component" value="Chromosome"/>
</dbReference>
<feature type="binding site" evidence="7">
    <location>
        <position position="27"/>
    </location>
    <ligand>
        <name>5-amino-6-(D-ribitylamino)uracil</name>
        <dbReference type="ChEBI" id="CHEBI:15934"/>
    </ligand>
</feature>
<evidence type="ECO:0000256" key="7">
    <source>
        <dbReference type="HAMAP-Rule" id="MF_00178"/>
    </source>
</evidence>
<keyword evidence="9" id="KW-1185">Reference proteome</keyword>
<dbReference type="Gene3D" id="3.40.50.960">
    <property type="entry name" value="Lumazine/riboflavin synthase"/>
    <property type="match status" value="1"/>
</dbReference>
<proteinExistence type="inferred from homology"/>
<dbReference type="NCBIfam" id="TIGR00114">
    <property type="entry name" value="lumazine-synth"/>
    <property type="match status" value="1"/>
</dbReference>
<feature type="binding site" evidence="7">
    <location>
        <begin position="92"/>
        <end position="93"/>
    </location>
    <ligand>
        <name>(2S)-2-hydroxy-3-oxobutyl phosphate</name>
        <dbReference type="ChEBI" id="CHEBI:58830"/>
    </ligand>
</feature>
<dbReference type="CDD" id="cd09209">
    <property type="entry name" value="Lumazine_synthase-I"/>
    <property type="match status" value="1"/>
</dbReference>
<evidence type="ECO:0000313" key="9">
    <source>
        <dbReference type="Proteomes" id="UP000230709"/>
    </source>
</evidence>
<feature type="binding site" evidence="7">
    <location>
        <position position="134"/>
    </location>
    <ligand>
        <name>(2S)-2-hydroxy-3-oxobutyl phosphate</name>
        <dbReference type="ChEBI" id="CHEBI:58830"/>
    </ligand>
</feature>
<dbReference type="SUPFAM" id="SSF52121">
    <property type="entry name" value="Lumazine synthase"/>
    <property type="match status" value="1"/>
</dbReference>
<sequence length="166" mass="16985">MAGSYRADDDDLAPVNGARILVVESRFNEDIVELLHEGAVRALEELGADVTIVTVPGALELAAGAAIALDAAEQAGTPYDGVVALGCVIRGDTYHFEIVANESARALTDLSVARRLPLGNGVLTVDNEEQAAARADPSQGGADKGGDAALAALALVRLKRKLGGVA</sequence>
<evidence type="ECO:0000256" key="3">
    <source>
        <dbReference type="ARBA" id="ARBA00012664"/>
    </source>
</evidence>
<feature type="binding site" evidence="7">
    <location>
        <position position="120"/>
    </location>
    <ligand>
        <name>5-amino-6-(D-ribitylamino)uracil</name>
        <dbReference type="ChEBI" id="CHEBI:15934"/>
    </ligand>
</feature>
<organism evidence="8 9">
    <name type="scientific">Methylosinus trichosporium (strain ATCC 35070 / NCIMB 11131 / UNIQEM 75 / OB3b)</name>
    <dbReference type="NCBI Taxonomy" id="595536"/>
    <lineage>
        <taxon>Bacteria</taxon>
        <taxon>Pseudomonadati</taxon>
        <taxon>Pseudomonadota</taxon>
        <taxon>Alphaproteobacteria</taxon>
        <taxon>Hyphomicrobiales</taxon>
        <taxon>Methylocystaceae</taxon>
        <taxon>Methylosinus</taxon>
    </lineage>
</organism>
<dbReference type="RefSeq" id="WP_003615796.1">
    <property type="nucleotide sequence ID" value="NZ_ADVE02000001.1"/>
</dbReference>
<evidence type="ECO:0000256" key="6">
    <source>
        <dbReference type="ARBA" id="ARBA00048785"/>
    </source>
</evidence>
<feature type="binding site" evidence="7">
    <location>
        <begin position="87"/>
        <end position="89"/>
    </location>
    <ligand>
        <name>5-amino-6-(D-ribitylamino)uracil</name>
        <dbReference type="ChEBI" id="CHEBI:15934"/>
    </ligand>
</feature>
<dbReference type="GO" id="GO:0009231">
    <property type="term" value="P:riboflavin biosynthetic process"/>
    <property type="evidence" value="ECO:0007669"/>
    <property type="project" value="UniProtKB-UniRule"/>
</dbReference>
<gene>
    <name evidence="7" type="primary">ribH</name>
    <name evidence="8" type="ORF">CQW49_19510</name>
</gene>
<dbReference type="InterPro" id="IPR002180">
    <property type="entry name" value="LS/RS"/>
</dbReference>
<accession>A0A2D2D4D3</accession>
<feature type="binding site" evidence="7">
    <location>
        <begin position="58"/>
        <end position="60"/>
    </location>
    <ligand>
        <name>5-amino-6-(D-ribitylamino)uracil</name>
        <dbReference type="ChEBI" id="CHEBI:15934"/>
    </ligand>
</feature>
<feature type="active site" description="Proton donor" evidence="7">
    <location>
        <position position="95"/>
    </location>
</feature>
<evidence type="ECO:0000256" key="2">
    <source>
        <dbReference type="ARBA" id="ARBA00007424"/>
    </source>
</evidence>
<keyword evidence="5 7" id="KW-0808">Transferase</keyword>
<dbReference type="GO" id="GO:0009349">
    <property type="term" value="C:riboflavin synthase complex"/>
    <property type="evidence" value="ECO:0007669"/>
    <property type="project" value="UniProtKB-UniRule"/>
</dbReference>
<evidence type="ECO:0000256" key="5">
    <source>
        <dbReference type="ARBA" id="ARBA00022679"/>
    </source>
</evidence>
<dbReference type="EMBL" id="CP023737">
    <property type="protein sequence ID" value="ATQ69825.1"/>
    <property type="molecule type" value="Genomic_DNA"/>
</dbReference>
<dbReference type="InterPro" id="IPR036467">
    <property type="entry name" value="LS/RS_sf"/>
</dbReference>
<dbReference type="AlphaFoldDB" id="A0A2D2D4D3"/>
<evidence type="ECO:0000256" key="1">
    <source>
        <dbReference type="ARBA" id="ARBA00004917"/>
    </source>
</evidence>
<evidence type="ECO:0000256" key="4">
    <source>
        <dbReference type="ARBA" id="ARBA00022619"/>
    </source>
</evidence>
<dbReference type="Pfam" id="PF00885">
    <property type="entry name" value="DMRL_synthase"/>
    <property type="match status" value="1"/>
</dbReference>
<dbReference type="EC" id="2.5.1.78" evidence="3 7"/>
<comment type="catalytic activity">
    <reaction evidence="6 7">
        <text>(2S)-2-hydroxy-3-oxobutyl phosphate + 5-amino-6-(D-ribitylamino)uracil = 6,7-dimethyl-8-(1-D-ribityl)lumazine + phosphate + 2 H2O + H(+)</text>
        <dbReference type="Rhea" id="RHEA:26152"/>
        <dbReference type="ChEBI" id="CHEBI:15377"/>
        <dbReference type="ChEBI" id="CHEBI:15378"/>
        <dbReference type="ChEBI" id="CHEBI:15934"/>
        <dbReference type="ChEBI" id="CHEBI:43474"/>
        <dbReference type="ChEBI" id="CHEBI:58201"/>
        <dbReference type="ChEBI" id="CHEBI:58830"/>
        <dbReference type="EC" id="2.5.1.78"/>
    </reaction>
</comment>
<comment type="similarity">
    <text evidence="2 7">Belongs to the DMRL synthase family.</text>
</comment>
<comment type="function">
    <text evidence="7">Catalyzes the formation of 6,7-dimethyl-8-ribityllumazine by condensation of 5-amino-6-(D-ribitylamino)uracil with 3,4-dihydroxy-2-butanone 4-phosphate. This is the penultimate step in the biosynthesis of riboflavin.</text>
</comment>
<dbReference type="HAMAP" id="MF_00178">
    <property type="entry name" value="Lumazine_synth"/>
    <property type="match status" value="1"/>
</dbReference>
<dbReference type="UniPathway" id="UPA00275">
    <property type="reaction ID" value="UER00404"/>
</dbReference>
<dbReference type="PANTHER" id="PTHR21058">
    <property type="entry name" value="6,7-DIMETHYL-8-RIBITYLLUMAZINE SYNTHASE DMRL SYNTHASE LUMAZINE SYNTHASE"/>
    <property type="match status" value="1"/>
</dbReference>
<dbReference type="STRING" id="595536.GCA_000178815_01289"/>
<reference evidence="9" key="1">
    <citation type="submission" date="2017-10" db="EMBL/GenBank/DDBJ databases">
        <title>Completed PacBio SMRT sequence of Methylosinus trichosporium OB3b reveals presence of a third large plasmid.</title>
        <authorList>
            <person name="Charles T.C."/>
            <person name="Lynch M.D.J."/>
            <person name="Heil J.R."/>
            <person name="Cheng J."/>
        </authorList>
    </citation>
    <scope>NUCLEOTIDE SEQUENCE [LARGE SCALE GENOMIC DNA]</scope>
    <source>
        <strain evidence="9">OB3b</strain>
    </source>
</reference>
<dbReference type="GO" id="GO:0000906">
    <property type="term" value="F:6,7-dimethyl-8-ribityllumazine synthase activity"/>
    <property type="evidence" value="ECO:0007669"/>
    <property type="project" value="UniProtKB-UniRule"/>
</dbReference>
<dbReference type="KEGG" id="mtw:CQW49_19510"/>
<protein>
    <recommendedName>
        <fullName evidence="3 7">6,7-dimethyl-8-ribityllumazine synthase</fullName>
        <shortName evidence="7">DMRL synthase</shortName>
        <shortName evidence="7">LS</shortName>
        <shortName evidence="7">Lumazine synthase</shortName>
        <ecNumber evidence="3 7">2.5.1.78</ecNumber>
    </recommendedName>
</protein>
<dbReference type="PANTHER" id="PTHR21058:SF0">
    <property type="entry name" value="6,7-DIMETHYL-8-RIBITYLLUMAZINE SYNTHASE"/>
    <property type="match status" value="1"/>
</dbReference>